<dbReference type="Pfam" id="PF04076">
    <property type="entry name" value="BOF"/>
    <property type="match status" value="1"/>
</dbReference>
<proteinExistence type="predicted"/>
<reference evidence="4" key="1">
    <citation type="submission" date="2019-03" db="EMBL/GenBank/DDBJ databases">
        <authorList>
            <person name="Danneels B."/>
        </authorList>
    </citation>
    <scope>NUCLEOTIDE SEQUENCE</scope>
</reference>
<dbReference type="PANTHER" id="PTHR36571">
    <property type="entry name" value="PROTEIN YGIW"/>
    <property type="match status" value="1"/>
</dbReference>
<dbReference type="EMBL" id="CAADIE010000031">
    <property type="protein sequence ID" value="VFR47277.1"/>
    <property type="molecule type" value="Genomic_DNA"/>
</dbReference>
<dbReference type="Gene3D" id="2.40.50.200">
    <property type="entry name" value="Bacterial OB-fold"/>
    <property type="match status" value="1"/>
</dbReference>
<protein>
    <submittedName>
        <fullName evidence="4">Protein co-occuring with molybdenum cofactor biosynthesis protein B</fullName>
    </submittedName>
</protein>
<accession>A0A484RD89</accession>
<dbReference type="NCBIfam" id="NF033674">
    <property type="entry name" value="stress_OB_fold"/>
    <property type="match status" value="1"/>
</dbReference>
<evidence type="ECO:0000256" key="2">
    <source>
        <dbReference type="SAM" id="MobiDB-lite"/>
    </source>
</evidence>
<dbReference type="PANTHER" id="PTHR36571:SF1">
    <property type="entry name" value="PROTEIN YGIW"/>
    <property type="match status" value="1"/>
</dbReference>
<dbReference type="AlphaFoldDB" id="A0A484RD89"/>
<feature type="region of interest" description="Disordered" evidence="2">
    <location>
        <begin position="31"/>
        <end position="52"/>
    </location>
</feature>
<dbReference type="EMBL" id="CAADIH010000026">
    <property type="protein sequence ID" value="VFR47235.1"/>
    <property type="molecule type" value="Genomic_DNA"/>
</dbReference>
<evidence type="ECO:0000313" key="4">
    <source>
        <dbReference type="EMBL" id="VFR47277.1"/>
    </source>
</evidence>
<organism evidence="4">
    <name type="scientific">plant metagenome</name>
    <dbReference type="NCBI Taxonomy" id="1297885"/>
    <lineage>
        <taxon>unclassified sequences</taxon>
        <taxon>metagenomes</taxon>
        <taxon>organismal metagenomes</taxon>
    </lineage>
</organism>
<evidence type="ECO:0000256" key="1">
    <source>
        <dbReference type="ARBA" id="ARBA00022729"/>
    </source>
</evidence>
<name>A0A484RD89_9ZZZZ</name>
<evidence type="ECO:0000313" key="3">
    <source>
        <dbReference type="EMBL" id="VFR47235.1"/>
    </source>
</evidence>
<sequence>MTQTIQRPAFLRTLLGSAALAGALAAGGVAAQGYSGPSTNPATATQQQGYAGPSSIKVISVKELTATGRDDQKAILRGRIVSHDGDDHYTFGDGTGQIRVDIDDDDFPVGVKIDDKTQVELHGELDKGRRGVEFEVDEIRVIQ</sequence>
<dbReference type="InterPro" id="IPR036700">
    <property type="entry name" value="BOBF_sf"/>
</dbReference>
<feature type="compositionally biased region" description="Polar residues" evidence="2">
    <location>
        <begin position="35"/>
        <end position="49"/>
    </location>
</feature>
<dbReference type="InterPro" id="IPR005220">
    <property type="entry name" value="CarO-like"/>
</dbReference>
<keyword evidence="1" id="KW-0732">Signal</keyword>
<dbReference type="SUPFAM" id="SSF101756">
    <property type="entry name" value="Hypothetical protein YgiW"/>
    <property type="match status" value="1"/>
</dbReference>
<gene>
    <name evidence="4" type="ORF">BER1_3519</name>
    <name evidence="3" type="ORF">BER2_3488</name>
</gene>